<gene>
    <name evidence="1" type="ORF">A3Q56_04072</name>
</gene>
<reference evidence="1 2" key="1">
    <citation type="submission" date="2016-04" db="EMBL/GenBank/DDBJ databases">
        <title>The genome of Intoshia linei affirms orthonectids as highly simplified spiralians.</title>
        <authorList>
            <person name="Mikhailov K.V."/>
            <person name="Slusarev G.S."/>
            <person name="Nikitin M.A."/>
            <person name="Logacheva M.D."/>
            <person name="Penin A."/>
            <person name="Aleoshin V."/>
            <person name="Panchin Y.V."/>
        </authorList>
    </citation>
    <scope>NUCLEOTIDE SEQUENCE [LARGE SCALE GENOMIC DNA]</scope>
    <source>
        <strain evidence="1">Intl2013</strain>
        <tissue evidence="1">Whole animal</tissue>
    </source>
</reference>
<accession>A0A177B451</accession>
<name>A0A177B451_9BILA</name>
<evidence type="ECO:0000313" key="2">
    <source>
        <dbReference type="Proteomes" id="UP000078046"/>
    </source>
</evidence>
<comment type="caution">
    <text evidence="1">The sequence shown here is derived from an EMBL/GenBank/DDBJ whole genome shotgun (WGS) entry which is preliminary data.</text>
</comment>
<evidence type="ECO:0000313" key="1">
    <source>
        <dbReference type="EMBL" id="OAF68194.1"/>
    </source>
</evidence>
<keyword evidence="2" id="KW-1185">Reference proteome</keyword>
<protein>
    <submittedName>
        <fullName evidence="1">Uncharacterized protein</fullName>
    </submittedName>
</protein>
<sequence>MVADNAINAYINDVKMRKCWHDLTILSLSLKVLVDIAFKKHDNHKYYLGRDVSSIGIALVVNNAAKRALEI</sequence>
<dbReference type="AlphaFoldDB" id="A0A177B451"/>
<organism evidence="1 2">
    <name type="scientific">Intoshia linei</name>
    <dbReference type="NCBI Taxonomy" id="1819745"/>
    <lineage>
        <taxon>Eukaryota</taxon>
        <taxon>Metazoa</taxon>
        <taxon>Spiralia</taxon>
        <taxon>Lophotrochozoa</taxon>
        <taxon>Mesozoa</taxon>
        <taxon>Orthonectida</taxon>
        <taxon>Rhopaluridae</taxon>
        <taxon>Intoshia</taxon>
    </lineage>
</organism>
<dbReference type="EMBL" id="LWCA01000496">
    <property type="protein sequence ID" value="OAF68194.1"/>
    <property type="molecule type" value="Genomic_DNA"/>
</dbReference>
<dbReference type="Proteomes" id="UP000078046">
    <property type="component" value="Unassembled WGS sequence"/>
</dbReference>
<proteinExistence type="predicted"/>